<keyword evidence="4" id="KW-0732">Signal</keyword>
<dbReference type="InterPro" id="IPR039424">
    <property type="entry name" value="SBP_5"/>
</dbReference>
<reference evidence="6 7" key="1">
    <citation type="submission" date="2019-01" db="EMBL/GenBank/DDBJ databases">
        <title>Novel species of Nocardioides.</title>
        <authorList>
            <person name="Liu Q."/>
            <person name="X Y.-H."/>
        </authorList>
    </citation>
    <scope>NUCLEOTIDE SEQUENCE [LARGE SCALE GENOMIC DNA]</scope>
    <source>
        <strain evidence="6 7">HLT2-9</strain>
    </source>
</reference>
<dbReference type="InterPro" id="IPR006311">
    <property type="entry name" value="TAT_signal"/>
</dbReference>
<sequence>MSSEKLWTPNQRNGDGGFTRRRLLEFGAAGALVMGAGSLLSACSGGAPDPGTPLKPLESLGGGKPVRGGTLRLGMITGGASETLNPAVAATYTDLLRSYQLYDHLFRVGADIQSLEPELALSAEPNKDATSWTIRLRDGVNWHDGKPFTADDVLWTIQSWSSSASYANGIVRQFIDFKAVRKDGPLAVVVPLVRPAAEFASLLTYVNCSVIQNGAAPDSFNTQPVGTGPFKFESFNPGSQSVFTRNPEYWGDAEKPYIDKLVIDSSFNDENSRNYALLGGQIDVAPLYASEFAKRQLSSKEVNVLGAAGTQANYFTMRVSEGPFADVRVRQAMKLLVDRQALVDGVFNGLGRVGNDIYVTDVAYILEDVTAAHDIDKAKSLLKAAGAASATLTLQTVAGVPRYLNAATLLAEQAKKAGLNVKVEPIPYSTYFTAAAGWPAPRSFGQDAANTVPSLTAFAAGQLLVGCQADETGWNALPDSQTKLDQAISEPDPSRASELWGDVQRQQVAEGGHLVWGFSDWLDAASKKVGGLRSGKAGPLNDYRVLDAWLTQ</sequence>
<keyword evidence="7" id="KW-1185">Reference proteome</keyword>
<comment type="similarity">
    <text evidence="2">Belongs to the bacterial solute-binding protein 5 family.</text>
</comment>
<feature type="domain" description="Solute-binding protein family 5" evidence="5">
    <location>
        <begin position="115"/>
        <end position="431"/>
    </location>
</feature>
<organism evidence="6 7">
    <name type="scientific">Nocardioides zhouii</name>
    <dbReference type="NCBI Taxonomy" id="1168729"/>
    <lineage>
        <taxon>Bacteria</taxon>
        <taxon>Bacillati</taxon>
        <taxon>Actinomycetota</taxon>
        <taxon>Actinomycetes</taxon>
        <taxon>Propionibacteriales</taxon>
        <taxon>Nocardioidaceae</taxon>
        <taxon>Nocardioides</taxon>
    </lineage>
</organism>
<dbReference type="RefSeq" id="WP_129428258.1">
    <property type="nucleotide sequence ID" value="NZ_SDWV01000022.1"/>
</dbReference>
<dbReference type="SUPFAM" id="SSF53850">
    <property type="entry name" value="Periplasmic binding protein-like II"/>
    <property type="match status" value="1"/>
</dbReference>
<evidence type="ECO:0000256" key="3">
    <source>
        <dbReference type="ARBA" id="ARBA00022448"/>
    </source>
</evidence>
<dbReference type="CDD" id="cd08503">
    <property type="entry name" value="PBP2_NikA_DppA_OppA_like_17"/>
    <property type="match status" value="1"/>
</dbReference>
<accession>A0A4Q2SKF9</accession>
<dbReference type="GO" id="GO:0015833">
    <property type="term" value="P:peptide transport"/>
    <property type="evidence" value="ECO:0007669"/>
    <property type="project" value="TreeGrafter"/>
</dbReference>
<dbReference type="InterPro" id="IPR000914">
    <property type="entry name" value="SBP_5_dom"/>
</dbReference>
<dbReference type="Gene3D" id="3.10.105.10">
    <property type="entry name" value="Dipeptide-binding Protein, Domain 3"/>
    <property type="match status" value="1"/>
</dbReference>
<dbReference type="GO" id="GO:1904680">
    <property type="term" value="F:peptide transmembrane transporter activity"/>
    <property type="evidence" value="ECO:0007669"/>
    <property type="project" value="TreeGrafter"/>
</dbReference>
<dbReference type="PROSITE" id="PS01040">
    <property type="entry name" value="SBP_BACTERIAL_5"/>
    <property type="match status" value="1"/>
</dbReference>
<evidence type="ECO:0000256" key="4">
    <source>
        <dbReference type="ARBA" id="ARBA00022729"/>
    </source>
</evidence>
<dbReference type="OrthoDB" id="9046151at2"/>
<dbReference type="PROSITE" id="PS51318">
    <property type="entry name" value="TAT"/>
    <property type="match status" value="1"/>
</dbReference>
<protein>
    <submittedName>
        <fullName evidence="6">ABC transporter substrate-binding protein</fullName>
    </submittedName>
</protein>
<gene>
    <name evidence="6" type="ORF">EUA94_17900</name>
</gene>
<dbReference type="InterPro" id="IPR023765">
    <property type="entry name" value="SBP_5_CS"/>
</dbReference>
<proteinExistence type="inferred from homology"/>
<comment type="caution">
    <text evidence="6">The sequence shown here is derived from an EMBL/GenBank/DDBJ whole genome shotgun (WGS) entry which is preliminary data.</text>
</comment>
<dbReference type="Pfam" id="PF00496">
    <property type="entry name" value="SBP_bac_5"/>
    <property type="match status" value="1"/>
</dbReference>
<dbReference type="PANTHER" id="PTHR30290:SF9">
    <property type="entry name" value="OLIGOPEPTIDE-BINDING PROTEIN APPA"/>
    <property type="match status" value="1"/>
</dbReference>
<comment type="subcellular location">
    <subcellularLocation>
        <location evidence="1">Cell membrane</location>
        <topology evidence="1">Lipid-anchor</topology>
    </subcellularLocation>
</comment>
<evidence type="ECO:0000259" key="5">
    <source>
        <dbReference type="Pfam" id="PF00496"/>
    </source>
</evidence>
<dbReference type="PANTHER" id="PTHR30290">
    <property type="entry name" value="PERIPLASMIC BINDING COMPONENT OF ABC TRANSPORTER"/>
    <property type="match status" value="1"/>
</dbReference>
<evidence type="ECO:0000313" key="7">
    <source>
        <dbReference type="Proteomes" id="UP000291101"/>
    </source>
</evidence>
<keyword evidence="3" id="KW-0813">Transport</keyword>
<dbReference type="GO" id="GO:0005886">
    <property type="term" value="C:plasma membrane"/>
    <property type="evidence" value="ECO:0007669"/>
    <property type="project" value="UniProtKB-SubCell"/>
</dbReference>
<evidence type="ECO:0000256" key="1">
    <source>
        <dbReference type="ARBA" id="ARBA00004193"/>
    </source>
</evidence>
<name>A0A4Q2SKF9_9ACTN</name>
<dbReference type="EMBL" id="SDWV01000022">
    <property type="protein sequence ID" value="RYC05623.1"/>
    <property type="molecule type" value="Genomic_DNA"/>
</dbReference>
<evidence type="ECO:0000256" key="2">
    <source>
        <dbReference type="ARBA" id="ARBA00005695"/>
    </source>
</evidence>
<evidence type="ECO:0000313" key="6">
    <source>
        <dbReference type="EMBL" id="RYC05623.1"/>
    </source>
</evidence>
<dbReference type="Gene3D" id="3.40.190.10">
    <property type="entry name" value="Periplasmic binding protein-like II"/>
    <property type="match status" value="1"/>
</dbReference>
<dbReference type="Proteomes" id="UP000291101">
    <property type="component" value="Unassembled WGS sequence"/>
</dbReference>
<dbReference type="AlphaFoldDB" id="A0A4Q2SKF9"/>